<evidence type="ECO:0000256" key="2">
    <source>
        <dbReference type="SAM" id="SignalP"/>
    </source>
</evidence>
<protein>
    <recommendedName>
        <fullName evidence="5">Lipoprotein</fullName>
    </recommendedName>
</protein>
<feature type="chain" id="PRO_5046187915" description="Lipoprotein" evidence="2">
    <location>
        <begin position="20"/>
        <end position="224"/>
    </location>
</feature>
<sequence length="224" mass="25029">MRKRILTLLALSTVITVTACGSNQASTKMQQQNTVEKAISNQINKEIDDQVKKLEDEEKSGTGGPSSSGSSTGSQIVTQNGQILGATSDFEAKLKEAREQKPVDGIDYDLTTMGSDMIYATVYLMMTDPDQFEGKMIKMKGQYLSAYYEPRKEYYNYCFISDAAGCCSQGIEFATKDKLKQRNLRPEDNTDIEVVGKFETYMEDGKMYCHLKDSKMTILKDDGN</sequence>
<gene>
    <name evidence="3" type="ORF">JJN12_08175</name>
</gene>
<proteinExistence type="predicted"/>
<name>A0ABS1J0S0_9FIRM</name>
<organism evidence="3 4">
    <name type="scientific">Catonella massiliensis</name>
    <dbReference type="NCBI Taxonomy" id="2799636"/>
    <lineage>
        <taxon>Bacteria</taxon>
        <taxon>Bacillati</taxon>
        <taxon>Bacillota</taxon>
        <taxon>Clostridia</taxon>
        <taxon>Lachnospirales</taxon>
        <taxon>Lachnospiraceae</taxon>
        <taxon>Catonella</taxon>
    </lineage>
</organism>
<evidence type="ECO:0008006" key="5">
    <source>
        <dbReference type="Google" id="ProtNLM"/>
    </source>
</evidence>
<dbReference type="EMBL" id="JAEPRJ010000001">
    <property type="protein sequence ID" value="MBK5897751.1"/>
    <property type="molecule type" value="Genomic_DNA"/>
</dbReference>
<comment type="caution">
    <text evidence="3">The sequence shown here is derived from an EMBL/GenBank/DDBJ whole genome shotgun (WGS) entry which is preliminary data.</text>
</comment>
<keyword evidence="4" id="KW-1185">Reference proteome</keyword>
<feature type="signal peptide" evidence="2">
    <location>
        <begin position="1"/>
        <end position="19"/>
    </location>
</feature>
<dbReference type="RefSeq" id="WP_208429215.1">
    <property type="nucleotide sequence ID" value="NZ_JAEPRJ010000001.1"/>
</dbReference>
<accession>A0ABS1J0S0</accession>
<evidence type="ECO:0000256" key="1">
    <source>
        <dbReference type="SAM" id="MobiDB-lite"/>
    </source>
</evidence>
<reference evidence="3 4" key="1">
    <citation type="submission" date="2021-01" db="EMBL/GenBank/DDBJ databases">
        <title>Isolation and description of Catonella massiliensis sp. nov., a novel Catonella species, isolated from a stable periodontitis subject.</title>
        <authorList>
            <person name="Antezack A."/>
            <person name="Boxberger M."/>
            <person name="La Scola B."/>
            <person name="Monnet-Corti V."/>
        </authorList>
    </citation>
    <scope>NUCLEOTIDE SEQUENCE [LARGE SCALE GENOMIC DNA]</scope>
    <source>
        <strain evidence="3 4">Marseille-Q4567</strain>
    </source>
</reference>
<dbReference type="PROSITE" id="PS51257">
    <property type="entry name" value="PROKAR_LIPOPROTEIN"/>
    <property type="match status" value="1"/>
</dbReference>
<evidence type="ECO:0000313" key="4">
    <source>
        <dbReference type="Proteomes" id="UP000604730"/>
    </source>
</evidence>
<evidence type="ECO:0000313" key="3">
    <source>
        <dbReference type="EMBL" id="MBK5897751.1"/>
    </source>
</evidence>
<keyword evidence="2" id="KW-0732">Signal</keyword>
<feature type="region of interest" description="Disordered" evidence="1">
    <location>
        <begin position="53"/>
        <end position="75"/>
    </location>
</feature>
<dbReference type="Proteomes" id="UP000604730">
    <property type="component" value="Unassembled WGS sequence"/>
</dbReference>